<feature type="domain" description="PPM-type phosphatase" evidence="1">
    <location>
        <begin position="251"/>
        <end position="712"/>
    </location>
</feature>
<reference evidence="2 3" key="1">
    <citation type="submission" date="2020-06" db="EMBL/GenBank/DDBJ databases">
        <title>Transcriptomic and genomic resources for Thalictrum thalictroides and T. hernandezii: Facilitating candidate gene discovery in an emerging model plant lineage.</title>
        <authorList>
            <person name="Arias T."/>
            <person name="Riano-Pachon D.M."/>
            <person name="Di Stilio V.S."/>
        </authorList>
    </citation>
    <scope>NUCLEOTIDE SEQUENCE [LARGE SCALE GENOMIC DNA]</scope>
    <source>
        <strain evidence="3">cv. WT478/WT964</strain>
        <tissue evidence="2">Leaves</tissue>
    </source>
</reference>
<dbReference type="Pfam" id="PF00481">
    <property type="entry name" value="PP2C"/>
    <property type="match status" value="2"/>
</dbReference>
<evidence type="ECO:0000259" key="1">
    <source>
        <dbReference type="PROSITE" id="PS51746"/>
    </source>
</evidence>
<gene>
    <name evidence="2" type="ORF">FRX31_029496</name>
</gene>
<evidence type="ECO:0000313" key="2">
    <source>
        <dbReference type="EMBL" id="KAF5180917.1"/>
    </source>
</evidence>
<dbReference type="PANTHER" id="PTHR13832">
    <property type="entry name" value="PROTEIN PHOSPHATASE 2C"/>
    <property type="match status" value="1"/>
</dbReference>
<dbReference type="InterPro" id="IPR036457">
    <property type="entry name" value="PPM-type-like_dom_sf"/>
</dbReference>
<dbReference type="GO" id="GO:0004722">
    <property type="term" value="F:protein serine/threonine phosphatase activity"/>
    <property type="evidence" value="ECO:0007669"/>
    <property type="project" value="InterPro"/>
</dbReference>
<name>A0A7J6V821_THATH</name>
<dbReference type="PROSITE" id="PS51746">
    <property type="entry name" value="PPM_2"/>
    <property type="match status" value="1"/>
</dbReference>
<dbReference type="AlphaFoldDB" id="A0A7J6V821"/>
<dbReference type="SMART" id="SM00332">
    <property type="entry name" value="PP2Cc"/>
    <property type="match status" value="1"/>
</dbReference>
<dbReference type="PANTHER" id="PTHR13832:SF228">
    <property type="entry name" value="PROTEIN PHOSPHATASE 2C 23-RELATED"/>
    <property type="match status" value="1"/>
</dbReference>
<dbReference type="CDD" id="cd00143">
    <property type="entry name" value="PP2Cc"/>
    <property type="match status" value="1"/>
</dbReference>
<evidence type="ECO:0000313" key="3">
    <source>
        <dbReference type="Proteomes" id="UP000554482"/>
    </source>
</evidence>
<proteinExistence type="predicted"/>
<protein>
    <submittedName>
        <fullName evidence="2">Phosphatase 2C</fullName>
    </submittedName>
</protein>
<dbReference type="InterPro" id="IPR015655">
    <property type="entry name" value="PP2C"/>
</dbReference>
<dbReference type="EMBL" id="JABWDY010036791">
    <property type="protein sequence ID" value="KAF5180917.1"/>
    <property type="molecule type" value="Genomic_DNA"/>
</dbReference>
<sequence>MGNGCGKLCYCCSGGFREHDIAAVLSEPLDEGLGHSFCYVRPDTCRVYLSKVHSEETTTFRTISGASVSANTSTPLSTAFIDPYLYNSIDRAAAFESSTSFASIPLQPVPRFYSNSDTFGGILGSGSIEKGFLSGPIERGFLSGPIERGFISGPLDRGMFSGNLEKGYDQKLQRSFSHGGFAFGNRIKKESLIRGIGKAIAKKISRGQHLIVTPVKGIVRMKELDWIKNGEHLTVSSGGTYLSSEGSLEDEDSLDSQNLQWAQGKAGEDRVHVVVSEEHGWVFVGIYDGFNGPDAPDFLLSNLYPAVQKELKGLLWDDKCDSTAVGATAVVTSNDSESDVSCQSNEFDHSRSRNEEVESCSQYVESESYYPTAGEDFVQNSKKGRGKNKKNRFKGVTKRWEESQRRWKCEWDRERLELEQKLKEQLNNSSTKNANAVNHAEIMKALSQALRKTEEAFLDITDMMSNENPELALMGSCVLVMLMKGEDVYLMNVGDSRAVLAQKAKPDFFVGKVNHDLERINEETLNDLEAVEAEEVDGIQNLNSIQLTKDHSTSIPEEVHRIKNEHKDDASAITNDRVKGSLKVTRAFGAGFLKQPKWNNALLEMFRIDYIGTSPYVTCLPSIYHHRLGPKDKFLILSSDGLYQYFTNEEAVSEVELFIASSPEGDPAQHLVEEVLFRAAKKAGMDFHELLEIPQGDRRRYHDDVSVIIISLEGRIWRSCV</sequence>
<dbReference type="Gene3D" id="3.60.40.10">
    <property type="entry name" value="PPM-type phosphatase domain"/>
    <property type="match status" value="1"/>
</dbReference>
<organism evidence="2 3">
    <name type="scientific">Thalictrum thalictroides</name>
    <name type="common">Rue-anemone</name>
    <name type="synonym">Anemone thalictroides</name>
    <dbReference type="NCBI Taxonomy" id="46969"/>
    <lineage>
        <taxon>Eukaryota</taxon>
        <taxon>Viridiplantae</taxon>
        <taxon>Streptophyta</taxon>
        <taxon>Embryophyta</taxon>
        <taxon>Tracheophyta</taxon>
        <taxon>Spermatophyta</taxon>
        <taxon>Magnoliopsida</taxon>
        <taxon>Ranunculales</taxon>
        <taxon>Ranunculaceae</taxon>
        <taxon>Thalictroideae</taxon>
        <taxon>Thalictrum</taxon>
    </lineage>
</organism>
<keyword evidence="3" id="KW-1185">Reference proteome</keyword>
<dbReference type="SUPFAM" id="SSF81606">
    <property type="entry name" value="PP2C-like"/>
    <property type="match status" value="1"/>
</dbReference>
<dbReference type="InterPro" id="IPR001932">
    <property type="entry name" value="PPM-type_phosphatase-like_dom"/>
</dbReference>
<accession>A0A7J6V821</accession>
<comment type="caution">
    <text evidence="2">The sequence shown here is derived from an EMBL/GenBank/DDBJ whole genome shotgun (WGS) entry which is preliminary data.</text>
</comment>
<dbReference type="Proteomes" id="UP000554482">
    <property type="component" value="Unassembled WGS sequence"/>
</dbReference>
<dbReference type="OrthoDB" id="420076at2759"/>